<feature type="compositionally biased region" description="Polar residues" evidence="2">
    <location>
        <begin position="401"/>
        <end position="410"/>
    </location>
</feature>
<protein>
    <submittedName>
        <fullName evidence="3">Uncharacterized protein</fullName>
    </submittedName>
</protein>
<evidence type="ECO:0000313" key="4">
    <source>
        <dbReference type="Proteomes" id="UP000580250"/>
    </source>
</evidence>
<dbReference type="OrthoDB" id="5860767at2759"/>
<sequence>MPLDLVKPDNEQLIPELLAAFKPKSCKLVPAPDLNSASFNLETARFGQQIYIVSDSFNFEEAKKQLTGNVQLLTTKDGYHIFTDGRPAIEVIYLCLIDIIEWKLPVKLLLNKLLGNENWEMVYAEKCSSFSECKSPATTDFGLLRVQKLEENINDDEKELKNKEKKQVEVWLTPVNQCIPKKVKKKVLRKVPKKSVKNGLIIQNDLKNNYESNSSESREQTPSQTTTSEEISISNNGNNNEINGDSKFSIQNGKTENLTNGNVGRIANKFNGMASGEQQKNNNLNNYSSSSSINQRSRSHSLEEKEQNENVKSNSSAENRRYSNPTNILNEDYSQQKLADNHQQQPIYLEIPVQLSLSPTQTKENENNNHNNLSENILTNNEDDPSHRRASLTESPPPRSTADSDSPNSLSYVSAHADIIPSSNRRPWRREDAPSPSTSLILQNARRNVASITPTNQITNGPIHRLVTPLGSNLSPISSCGSVEGQQVKNICLIFRKELKIEFYLKSFTPLGYCSHNKDTLLSPSFLISFYFSQDFDKASNNKNTISCTDSRSYYDDEEDEDESTLMLLNKERRGASADDGDELTIMSSIREDLSLRDNYHSNITRNHQHLNGNNRIIRGRHGKHNNFNNIGHSPSPPLRNSALSRSVGSRGALSRSPSAAASHNLQMVRGMLGTFRMPVPALQQILGLFSFKEIGILRRVHPHWDELAGQLLNVAHFRLIQRAQHLLTDCQRRVMREPRMAQPVKLLTRLHVHALNPVDGMRAFMDEGVLCFPYGAFLDQAFSLLSRIDLMIENNYFDEEKQEKEYNEADNLMDKLAEITKKAVLHYKQWVEPEAEKRMSELYRVSAQQRLQRIDSFLVESSVSRVEREAEKNRNEMSWEMEQLKQQNTQLKKESRDLRQLCQRLDQRVDVLERKFKTMARLLQ</sequence>
<feature type="region of interest" description="Disordered" evidence="2">
    <location>
        <begin position="624"/>
        <end position="660"/>
    </location>
</feature>
<feature type="region of interest" description="Disordered" evidence="2">
    <location>
        <begin position="207"/>
        <end position="327"/>
    </location>
</feature>
<feature type="compositionally biased region" description="Basic and acidic residues" evidence="2">
    <location>
        <begin position="300"/>
        <end position="309"/>
    </location>
</feature>
<feature type="coiled-coil region" evidence="1">
    <location>
        <begin position="868"/>
        <end position="916"/>
    </location>
</feature>
<evidence type="ECO:0000256" key="2">
    <source>
        <dbReference type="SAM" id="MobiDB-lite"/>
    </source>
</evidence>
<dbReference type="AlphaFoldDB" id="A0A6V7W4J6"/>
<name>A0A6V7W4J6_MELEN</name>
<feature type="compositionally biased region" description="Polar residues" evidence="2">
    <location>
        <begin position="310"/>
        <end position="327"/>
    </location>
</feature>
<organism evidence="3 4">
    <name type="scientific">Meloidogyne enterolobii</name>
    <name type="common">Root-knot nematode worm</name>
    <name type="synonym">Meloidogyne mayaguensis</name>
    <dbReference type="NCBI Taxonomy" id="390850"/>
    <lineage>
        <taxon>Eukaryota</taxon>
        <taxon>Metazoa</taxon>
        <taxon>Ecdysozoa</taxon>
        <taxon>Nematoda</taxon>
        <taxon>Chromadorea</taxon>
        <taxon>Rhabditida</taxon>
        <taxon>Tylenchina</taxon>
        <taxon>Tylenchomorpha</taxon>
        <taxon>Tylenchoidea</taxon>
        <taxon>Meloidogynidae</taxon>
        <taxon>Meloidogyninae</taxon>
        <taxon>Meloidogyne</taxon>
    </lineage>
</organism>
<reference evidence="3 4" key="1">
    <citation type="submission" date="2020-08" db="EMBL/GenBank/DDBJ databases">
        <authorList>
            <person name="Koutsovoulos G."/>
            <person name="Danchin GJ E."/>
        </authorList>
    </citation>
    <scope>NUCLEOTIDE SEQUENCE [LARGE SCALE GENOMIC DNA]</scope>
</reference>
<gene>
    <name evidence="3" type="ORF">MENT_LOCUS34135</name>
</gene>
<feature type="compositionally biased region" description="Low complexity" evidence="2">
    <location>
        <begin position="209"/>
        <end position="243"/>
    </location>
</feature>
<dbReference type="Proteomes" id="UP000580250">
    <property type="component" value="Unassembled WGS sequence"/>
</dbReference>
<feature type="region of interest" description="Disordered" evidence="2">
    <location>
        <begin position="360"/>
        <end position="410"/>
    </location>
</feature>
<comment type="caution">
    <text evidence="3">The sequence shown here is derived from an EMBL/GenBank/DDBJ whole genome shotgun (WGS) entry which is preliminary data.</text>
</comment>
<feature type="compositionally biased region" description="Low complexity" evidence="2">
    <location>
        <begin position="368"/>
        <end position="380"/>
    </location>
</feature>
<evidence type="ECO:0000256" key="1">
    <source>
        <dbReference type="SAM" id="Coils"/>
    </source>
</evidence>
<keyword evidence="1" id="KW-0175">Coiled coil</keyword>
<proteinExistence type="predicted"/>
<dbReference type="EMBL" id="CAJEWN010000416">
    <property type="protein sequence ID" value="CAD2181954.1"/>
    <property type="molecule type" value="Genomic_DNA"/>
</dbReference>
<accession>A0A6V7W4J6</accession>
<evidence type="ECO:0000313" key="3">
    <source>
        <dbReference type="EMBL" id="CAD2181954.1"/>
    </source>
</evidence>
<feature type="compositionally biased region" description="Polar residues" evidence="2">
    <location>
        <begin position="246"/>
        <end position="262"/>
    </location>
</feature>
<feature type="compositionally biased region" description="Low complexity" evidence="2">
    <location>
        <begin position="281"/>
        <end position="296"/>
    </location>
</feature>